<evidence type="ECO:0000313" key="3">
    <source>
        <dbReference type="Proteomes" id="UP001056383"/>
    </source>
</evidence>
<feature type="non-terminal residue" evidence="2">
    <location>
        <position position="179"/>
    </location>
</feature>
<feature type="region of interest" description="Disordered" evidence="1">
    <location>
        <begin position="1"/>
        <end position="27"/>
    </location>
</feature>
<sequence length="179" mass="17990">MPAWGLADGPGAPLAPLGPEGETAGRAPVSPVSAVAAAALALSRYARTPAVRLAVVSDGAVEHVPGAGVVRIDVDEDLPVGQYLDQVASRLRGPGEPGGTESPPLCLVLTGGHPDETYVPFAPDAFPLTLAYAREGDGVVPAATARDPRAVHATVAGAFARQVARLATRLGRAGAGQPL</sequence>
<reference evidence="2" key="1">
    <citation type="submission" date="2022-04" db="EMBL/GenBank/DDBJ databases">
        <title>Systematic whole-genome sequencing reveals an unexpected diversity among actinomycetoma pathogens and provides insights into their antibacterial susceptibilities.</title>
        <authorList>
            <person name="Watson A.K."/>
            <person name="Kepplinger B."/>
            <person name="Bakhiet S.M."/>
            <person name="Mhmoud N.A."/>
            <person name="Chapman J."/>
            <person name="Allenby N."/>
            <person name="Mickiewicz K."/>
            <person name="Goodfellow M."/>
            <person name="Fahal A.H."/>
            <person name="Errington J."/>
        </authorList>
    </citation>
    <scope>NUCLEOTIDE SEQUENCE</scope>
    <source>
        <strain evidence="2">SD 504</strain>
    </source>
</reference>
<proteinExistence type="predicted"/>
<name>A0ABY4T6S1_9ACTN</name>
<keyword evidence="3" id="KW-1185">Reference proteome</keyword>
<protein>
    <submittedName>
        <fullName evidence="2">Uncharacterized protein</fullName>
    </submittedName>
</protein>
<dbReference type="RefSeq" id="WP_275563382.1">
    <property type="nucleotide sequence ID" value="NZ_CP095474.1"/>
</dbReference>
<accession>A0ABY4T6S1</accession>
<evidence type="ECO:0000313" key="2">
    <source>
        <dbReference type="EMBL" id="URN14586.1"/>
    </source>
</evidence>
<evidence type="ECO:0000256" key="1">
    <source>
        <dbReference type="SAM" id="MobiDB-lite"/>
    </source>
</evidence>
<dbReference type="Proteomes" id="UP001056383">
    <property type="component" value="Chromosome"/>
</dbReference>
<dbReference type="EMBL" id="CP095474">
    <property type="protein sequence ID" value="URN14586.1"/>
    <property type="molecule type" value="Genomic_DNA"/>
</dbReference>
<organism evidence="2 3">
    <name type="scientific">Streptomyces sudanensis</name>
    <dbReference type="NCBI Taxonomy" id="436397"/>
    <lineage>
        <taxon>Bacteria</taxon>
        <taxon>Bacillati</taxon>
        <taxon>Actinomycetota</taxon>
        <taxon>Actinomycetes</taxon>
        <taxon>Kitasatosporales</taxon>
        <taxon>Streptomycetaceae</taxon>
        <taxon>Streptomyces</taxon>
    </lineage>
</organism>
<gene>
    <name evidence="2" type="ORF">MW084_00150</name>
</gene>